<dbReference type="RefSeq" id="WP_284325371.1">
    <property type="nucleotide sequence ID" value="NZ_BSPP01000007.1"/>
</dbReference>
<evidence type="ECO:0000313" key="9">
    <source>
        <dbReference type="EMBL" id="GLS87195.1"/>
    </source>
</evidence>
<evidence type="ECO:0000256" key="3">
    <source>
        <dbReference type="ARBA" id="ARBA00022500"/>
    </source>
</evidence>
<dbReference type="AlphaFoldDB" id="A0AA37TW93"/>
<organism evidence="9 10">
    <name type="scientific">Cypionkella aquatica</name>
    <dbReference type="NCBI Taxonomy" id="1756042"/>
    <lineage>
        <taxon>Bacteria</taxon>
        <taxon>Pseudomonadati</taxon>
        <taxon>Pseudomonadota</taxon>
        <taxon>Alphaproteobacteria</taxon>
        <taxon>Rhodobacterales</taxon>
        <taxon>Paracoccaceae</taxon>
        <taxon>Cypionkella</taxon>
    </lineage>
</organism>
<evidence type="ECO:0000256" key="4">
    <source>
        <dbReference type="ARBA" id="ARBA00022779"/>
    </source>
</evidence>
<gene>
    <name evidence="9" type="ORF">GCM10010873_21690</name>
</gene>
<dbReference type="Gene3D" id="2.30.330.10">
    <property type="entry name" value="SpoA-like"/>
    <property type="match status" value="1"/>
</dbReference>
<feature type="domain" description="Flagellar motor switch protein FliN-like C-terminal" evidence="8">
    <location>
        <begin position="226"/>
        <end position="293"/>
    </location>
</feature>
<evidence type="ECO:0000256" key="2">
    <source>
        <dbReference type="ARBA" id="ARBA00022475"/>
    </source>
</evidence>
<keyword evidence="5" id="KW-0472">Membrane</keyword>
<dbReference type="SUPFAM" id="SSF101801">
    <property type="entry name" value="Surface presentation of antigens (SPOA)"/>
    <property type="match status" value="1"/>
</dbReference>
<comment type="subcellular location">
    <subcellularLocation>
        <location evidence="1">Cell membrane</location>
        <topology evidence="1">Peripheral membrane protein</topology>
    </subcellularLocation>
</comment>
<keyword evidence="9" id="KW-0969">Cilium</keyword>
<dbReference type="InterPro" id="IPR028976">
    <property type="entry name" value="CheC-like_sf"/>
</dbReference>
<keyword evidence="3" id="KW-0145">Chemotaxis</keyword>
<dbReference type="EMBL" id="BSPP01000007">
    <property type="protein sequence ID" value="GLS87195.1"/>
    <property type="molecule type" value="Genomic_DNA"/>
</dbReference>
<reference evidence="9 10" key="1">
    <citation type="journal article" date="2014" name="Int. J. Syst. Evol. Microbiol.">
        <title>Complete genome sequence of Corynebacterium casei LMG S-19264T (=DSM 44701T), isolated from a smear-ripened cheese.</title>
        <authorList>
            <consortium name="US DOE Joint Genome Institute (JGI-PGF)"/>
            <person name="Walter F."/>
            <person name="Albersmeier A."/>
            <person name="Kalinowski J."/>
            <person name="Ruckert C."/>
        </authorList>
    </citation>
    <scope>NUCLEOTIDE SEQUENCE [LARGE SCALE GENOMIC DNA]</scope>
    <source>
        <strain evidence="9 10">NBRC 111766</strain>
    </source>
</reference>
<comment type="caution">
    <text evidence="9">The sequence shown here is derived from an EMBL/GenBank/DDBJ whole genome shotgun (WGS) entry which is preliminary data.</text>
</comment>
<evidence type="ECO:0000259" key="8">
    <source>
        <dbReference type="Pfam" id="PF01052"/>
    </source>
</evidence>
<evidence type="ECO:0000256" key="6">
    <source>
        <dbReference type="ARBA" id="ARBA00025044"/>
    </source>
</evidence>
<dbReference type="Pfam" id="PF01052">
    <property type="entry name" value="FliMN_C"/>
    <property type="match status" value="1"/>
</dbReference>
<evidence type="ECO:0000256" key="7">
    <source>
        <dbReference type="SAM" id="MobiDB-lite"/>
    </source>
</evidence>
<comment type="function">
    <text evidence="6">FliM is one of three proteins (FliG, FliN, FliM) that forms the rotor-mounted switch complex (C ring), located at the base of the basal body. This complex interacts with the CheY and CheZ chemotaxis proteins, in addition to contacting components of the motor that determine the direction of flagellar rotation.</text>
</comment>
<accession>A0AA37TW93</accession>
<dbReference type="GO" id="GO:0006935">
    <property type="term" value="P:chemotaxis"/>
    <property type="evidence" value="ECO:0007669"/>
    <property type="project" value="UniProtKB-KW"/>
</dbReference>
<sequence length="324" mass="33673">MAEAQQDGIIRRKIAASQALMAEGSPGADRGWRIALARAARDMLALPLEVTSLALHRRSLAEVLELPPPQALIAVLQGPAEGLGLLVLSPPALAAMIEAQTLGKVSGLALAARKPTRTDAAMVAPTLDAALDGLEQSLAQEADLQWAGGFRYASFLDDPRPLGLVLEDIDYRVMTAELSLGLGARQGSVLLVLPAEGKGARPMQALPGPPDAAQAGLAFAQALGAQIEQTSCVLDAVVARVSLPLAQVLGLQIGEVIGLPRASIERVKFETMDGLPLAEGRLGQNRGMRAIRLNAGAPRAVATDPDAESSTALAALPEPMRQTA</sequence>
<evidence type="ECO:0000313" key="10">
    <source>
        <dbReference type="Proteomes" id="UP001157355"/>
    </source>
</evidence>
<dbReference type="InterPro" id="IPR001543">
    <property type="entry name" value="FliN-like_C"/>
</dbReference>
<dbReference type="GO" id="GO:0005886">
    <property type="term" value="C:plasma membrane"/>
    <property type="evidence" value="ECO:0007669"/>
    <property type="project" value="UniProtKB-SubCell"/>
</dbReference>
<protein>
    <submittedName>
        <fullName evidence="9">Flagellar switch protein FliM</fullName>
    </submittedName>
</protein>
<evidence type="ECO:0000256" key="5">
    <source>
        <dbReference type="ARBA" id="ARBA00023136"/>
    </source>
</evidence>
<proteinExistence type="predicted"/>
<dbReference type="InterPro" id="IPR036429">
    <property type="entry name" value="SpoA-like_sf"/>
</dbReference>
<keyword evidence="10" id="KW-1185">Reference proteome</keyword>
<keyword evidence="4" id="KW-0283">Flagellar rotation</keyword>
<keyword evidence="9" id="KW-0966">Cell projection</keyword>
<dbReference type="GO" id="GO:0097588">
    <property type="term" value="P:archaeal or bacterial-type flagellum-dependent cell motility"/>
    <property type="evidence" value="ECO:0007669"/>
    <property type="project" value="UniProtKB-KW"/>
</dbReference>
<feature type="region of interest" description="Disordered" evidence="7">
    <location>
        <begin position="301"/>
        <end position="324"/>
    </location>
</feature>
<keyword evidence="9" id="KW-0282">Flagellum</keyword>
<evidence type="ECO:0000256" key="1">
    <source>
        <dbReference type="ARBA" id="ARBA00004202"/>
    </source>
</evidence>
<name>A0AA37TW93_9RHOB</name>
<keyword evidence="2" id="KW-1003">Cell membrane</keyword>
<dbReference type="Gene3D" id="3.40.1550.10">
    <property type="entry name" value="CheC-like"/>
    <property type="match status" value="1"/>
</dbReference>
<dbReference type="Proteomes" id="UP001157355">
    <property type="component" value="Unassembled WGS sequence"/>
</dbReference>